<proteinExistence type="predicted"/>
<dbReference type="InterPro" id="IPR054529">
    <property type="entry name" value="TcaA_2nd"/>
</dbReference>
<evidence type="ECO:0000313" key="6">
    <source>
        <dbReference type="Proteomes" id="UP000774130"/>
    </source>
</evidence>
<dbReference type="Pfam" id="PF22820">
    <property type="entry name" value="TcaA_3rd_4th"/>
    <property type="match status" value="1"/>
</dbReference>
<keyword evidence="1" id="KW-0472">Membrane</keyword>
<sequence>MKICPNCKYKNTEDAHFCENCGHSLENINLDTQIIPSASKQKKSINQHSKIFIALFSVIAAMLIGGLFFGNYYYNYHRQMNRIADAFEAGDSEKLTKMVISGEEDYQISSKKLDRLVDYYQLSSHEKNFTDFIESLRTNQVELQDFNIKQTGRYFGLFKKYQLELLPVYLKISTDQAGTEIFLDGKKQGTSKGDDYLLTLGPLTPGRYELSGRLEGQENQANLDLVRYKNNDFEKNSNVHLDLHRISFKVTSNIDGAQVYLDDEAVATIDEGFAEINDYVWHQGLTLELRYQLDDEELKTSSRRIDDDEYLAEDYEANDLQSMITLDFSEVQTSNDVQNFLTELYDDLSDYTSEYVTFETPQKNDFGKYFVNARENSDEQDFEKFINEIRDDNGRNRVKAQPEVESVTMTLENQYTVQYLIHYDTVFNDRNLDEIKQVFRYKQATLKYNTEDGQLQIDNLGGIENFETVDEGS</sequence>
<dbReference type="RefSeq" id="WP_218326902.1">
    <property type="nucleotide sequence ID" value="NZ_JAHUZB010000005.1"/>
</dbReference>
<feature type="domain" description="TcaA second" evidence="3">
    <location>
        <begin position="77"/>
        <end position="164"/>
    </location>
</feature>
<dbReference type="InterPro" id="IPR054530">
    <property type="entry name" value="TcaA_4th"/>
</dbReference>
<organism evidence="5 6">
    <name type="scientific">Enterococcus alishanensis</name>
    <dbReference type="NCBI Taxonomy" id="1303817"/>
    <lineage>
        <taxon>Bacteria</taxon>
        <taxon>Bacillati</taxon>
        <taxon>Bacillota</taxon>
        <taxon>Bacilli</taxon>
        <taxon>Lactobacillales</taxon>
        <taxon>Enterococcaceae</taxon>
        <taxon>Enterococcus</taxon>
    </lineage>
</organism>
<keyword evidence="1" id="KW-1133">Transmembrane helix</keyword>
<gene>
    <name evidence="5" type="ORF">KUA55_13490</name>
</gene>
<evidence type="ECO:0000259" key="3">
    <source>
        <dbReference type="Pfam" id="PF22813"/>
    </source>
</evidence>
<keyword evidence="1" id="KW-0812">Transmembrane</keyword>
<evidence type="ECO:0000259" key="4">
    <source>
        <dbReference type="Pfam" id="PF22820"/>
    </source>
</evidence>
<protein>
    <submittedName>
        <fullName evidence="5">Zinc-ribbon domain-containing protein</fullName>
    </submittedName>
</protein>
<reference evidence="5 6" key="1">
    <citation type="submission" date="2021-06" db="EMBL/GenBank/DDBJ databases">
        <title>Enterococcus alishanensis sp. nov., a novel lactic acid bacterium isolated from fresh coffee beans.</title>
        <authorList>
            <person name="Chen Y.-S."/>
        </authorList>
    </citation>
    <scope>NUCLEOTIDE SEQUENCE [LARGE SCALE GENOMIC DNA]</scope>
    <source>
        <strain evidence="5 6">ALS3</strain>
    </source>
</reference>
<evidence type="ECO:0000313" key="5">
    <source>
        <dbReference type="EMBL" id="MBV7391696.1"/>
    </source>
</evidence>
<feature type="domain" description="Zinc-ribbon" evidence="2">
    <location>
        <begin position="4"/>
        <end position="25"/>
    </location>
</feature>
<accession>A0ABS6TFH3</accession>
<dbReference type="EMBL" id="JAHUZB010000005">
    <property type="protein sequence ID" value="MBV7391696.1"/>
    <property type="molecule type" value="Genomic_DNA"/>
</dbReference>
<comment type="caution">
    <text evidence="5">The sequence shown here is derived from an EMBL/GenBank/DDBJ whole genome shotgun (WGS) entry which is preliminary data.</text>
</comment>
<evidence type="ECO:0000259" key="2">
    <source>
        <dbReference type="Pfam" id="PF13240"/>
    </source>
</evidence>
<dbReference type="Pfam" id="PF13240">
    <property type="entry name" value="Zn_Ribbon_1"/>
    <property type="match status" value="1"/>
</dbReference>
<dbReference type="Pfam" id="PF22813">
    <property type="entry name" value="TcaA_2nd"/>
    <property type="match status" value="1"/>
</dbReference>
<keyword evidence="6" id="KW-1185">Reference proteome</keyword>
<dbReference type="Proteomes" id="UP000774130">
    <property type="component" value="Unassembled WGS sequence"/>
</dbReference>
<name>A0ABS6TFH3_9ENTE</name>
<dbReference type="InterPro" id="IPR026870">
    <property type="entry name" value="Zinc_ribbon_dom"/>
</dbReference>
<dbReference type="PANTHER" id="PTHR40038">
    <property type="entry name" value="MEMBRANE-ASSOCIATED PROTEIN TCAA"/>
    <property type="match status" value="1"/>
</dbReference>
<feature type="domain" description="TcaA 4th" evidence="4">
    <location>
        <begin position="248"/>
        <end position="310"/>
    </location>
</feature>
<dbReference type="PANTHER" id="PTHR40038:SF1">
    <property type="entry name" value="MEMBRANE-ASSOCIATED PROTEIN TCAA"/>
    <property type="match status" value="1"/>
</dbReference>
<evidence type="ECO:0000256" key="1">
    <source>
        <dbReference type="SAM" id="Phobius"/>
    </source>
</evidence>
<feature type="transmembrane region" description="Helical" evidence="1">
    <location>
        <begin position="51"/>
        <end position="74"/>
    </location>
</feature>